<comment type="subcellular location">
    <subcellularLocation>
        <location evidence="1">Cytoplasm</location>
        <location evidence="1">Cytoskeleton</location>
    </subcellularLocation>
</comment>
<dbReference type="InterPro" id="IPR004000">
    <property type="entry name" value="Actin"/>
</dbReference>
<dbReference type="AlphaFoldDB" id="A0AAV9XY67"/>
<evidence type="ECO:0000256" key="1">
    <source>
        <dbReference type="ARBA" id="ARBA00004245"/>
    </source>
</evidence>
<evidence type="ECO:0000313" key="6">
    <source>
        <dbReference type="EMBL" id="KAK6588837.1"/>
    </source>
</evidence>
<dbReference type="CDD" id="cd10216">
    <property type="entry name" value="ASKHA_NBD_Arp1"/>
    <property type="match status" value="1"/>
</dbReference>
<organism evidence="6 7">
    <name type="scientific">Cryptosporidium xiaoi</name>
    <dbReference type="NCBI Taxonomy" id="659607"/>
    <lineage>
        <taxon>Eukaryota</taxon>
        <taxon>Sar</taxon>
        <taxon>Alveolata</taxon>
        <taxon>Apicomplexa</taxon>
        <taxon>Conoidasida</taxon>
        <taxon>Coccidia</taxon>
        <taxon>Eucoccidiorida</taxon>
        <taxon>Eimeriorina</taxon>
        <taxon>Cryptosporidiidae</taxon>
        <taxon>Cryptosporidium</taxon>
    </lineage>
</organism>
<dbReference type="SMART" id="SM00268">
    <property type="entry name" value="ACTIN"/>
    <property type="match status" value="1"/>
</dbReference>
<name>A0AAV9XY67_9CRYT</name>
<dbReference type="SUPFAM" id="SSF53067">
    <property type="entry name" value="Actin-like ATPase domain"/>
    <property type="match status" value="2"/>
</dbReference>
<evidence type="ECO:0000313" key="7">
    <source>
        <dbReference type="Proteomes" id="UP001311799"/>
    </source>
</evidence>
<dbReference type="FunFam" id="3.30.420.40:FF:000188">
    <property type="entry name" value="Actin like 6B"/>
    <property type="match status" value="1"/>
</dbReference>
<keyword evidence="2" id="KW-0963">Cytoplasm</keyword>
<comment type="similarity">
    <text evidence="4">Belongs to the actin family. ARP1 subfamily.</text>
</comment>
<accession>A0AAV9XY67</accession>
<gene>
    <name evidence="6" type="ORF">RS030_2298</name>
</gene>
<dbReference type="Proteomes" id="UP001311799">
    <property type="component" value="Unassembled WGS sequence"/>
</dbReference>
<evidence type="ECO:0000256" key="4">
    <source>
        <dbReference type="ARBA" id="ARBA00038483"/>
    </source>
</evidence>
<comment type="caution">
    <text evidence="6">The sequence shown here is derived from an EMBL/GenBank/DDBJ whole genome shotgun (WGS) entry which is preliminary data.</text>
</comment>
<keyword evidence="7" id="KW-1185">Reference proteome</keyword>
<protein>
    <submittedName>
        <fullName evidence="6">Actin-like protein</fullName>
    </submittedName>
</protein>
<evidence type="ECO:0000256" key="2">
    <source>
        <dbReference type="ARBA" id="ARBA00022490"/>
    </source>
</evidence>
<dbReference type="InterPro" id="IPR043129">
    <property type="entry name" value="ATPase_NBD"/>
</dbReference>
<keyword evidence="3" id="KW-0206">Cytoskeleton</keyword>
<dbReference type="GO" id="GO:0005856">
    <property type="term" value="C:cytoskeleton"/>
    <property type="evidence" value="ECO:0007669"/>
    <property type="project" value="UniProtKB-SubCell"/>
</dbReference>
<dbReference type="Gene3D" id="3.30.420.40">
    <property type="match status" value="2"/>
</dbReference>
<dbReference type="EMBL" id="JAWDEY010000022">
    <property type="protein sequence ID" value="KAK6588837.1"/>
    <property type="molecule type" value="Genomic_DNA"/>
</dbReference>
<dbReference type="PANTHER" id="PTHR11937">
    <property type="entry name" value="ACTIN"/>
    <property type="match status" value="1"/>
</dbReference>
<dbReference type="Pfam" id="PF00022">
    <property type="entry name" value="Actin"/>
    <property type="match status" value="1"/>
</dbReference>
<evidence type="ECO:0000256" key="5">
    <source>
        <dbReference type="ARBA" id="ARBA00049360"/>
    </source>
</evidence>
<sequence>MTTLHYDDVITSQPAIIDNGSGTIKCGFAGEEVPRVILNSYVGRPKYKRCMAGALEGDIFVGNKCTENRGILNVSYPITNGIITDWYDMETLWTYCFSEMKTSSEEHPVLLTEAALNPRKHREKMAEIFFEVYRVPALFISTQAVLSLYSSGRTTGIVLDSGDGVTHAVPIYQGFALSNAITRSDVAGRNVTEYLNLQLRMAGTIFHTKSEMEIVRDIKETACFVSTNIQKDENDGNQLNNLMFSNVSNQGVGGSGSIITGNNNAGIGSGSQRVTSGYPYKLPDGQIIYLGKERFRAPELLFQPSLIGYEYPGLHEVLLHSIDKCDLEIRRTLASQIVLAGGSTMFPGLGDRLLFELRKSLPKDVKIRINASSDRNLLPWIGGSILGSLATFKTIWITKQEFLEEGSGIVHTKTI</sequence>
<comment type="catalytic activity">
    <reaction evidence="5">
        <text>ATP + H2O = ADP + phosphate + H(+)</text>
        <dbReference type="Rhea" id="RHEA:13065"/>
        <dbReference type="ChEBI" id="CHEBI:15377"/>
        <dbReference type="ChEBI" id="CHEBI:15378"/>
        <dbReference type="ChEBI" id="CHEBI:30616"/>
        <dbReference type="ChEBI" id="CHEBI:43474"/>
        <dbReference type="ChEBI" id="CHEBI:456216"/>
    </reaction>
</comment>
<evidence type="ECO:0000256" key="3">
    <source>
        <dbReference type="ARBA" id="ARBA00023212"/>
    </source>
</evidence>
<proteinExistence type="inferred from homology"/>
<dbReference type="Gene3D" id="3.90.640.10">
    <property type="entry name" value="Actin, Chain A, domain 4"/>
    <property type="match status" value="1"/>
</dbReference>
<dbReference type="PRINTS" id="PR00190">
    <property type="entry name" value="ACTIN"/>
</dbReference>
<reference evidence="6 7" key="1">
    <citation type="submission" date="2023-10" db="EMBL/GenBank/DDBJ databases">
        <title>Comparative genomics analysis reveals potential genetic determinants of host preference in Cryptosporidium xiaoi.</title>
        <authorList>
            <person name="Xiao L."/>
            <person name="Li J."/>
        </authorList>
    </citation>
    <scope>NUCLEOTIDE SEQUENCE [LARGE SCALE GENOMIC DNA]</scope>
    <source>
        <strain evidence="6 7">52996</strain>
    </source>
</reference>